<feature type="region of interest" description="Disordered" evidence="1">
    <location>
        <begin position="1"/>
        <end position="42"/>
    </location>
</feature>
<protein>
    <submittedName>
        <fullName evidence="2">Uncharacterized protein</fullName>
    </submittedName>
</protein>
<reference evidence="2" key="1">
    <citation type="journal article" date="2020" name="Stud. Mycol.">
        <title>101 Dothideomycetes genomes: a test case for predicting lifestyles and emergence of pathogens.</title>
        <authorList>
            <person name="Haridas S."/>
            <person name="Albert R."/>
            <person name="Binder M."/>
            <person name="Bloem J."/>
            <person name="Labutti K."/>
            <person name="Salamov A."/>
            <person name="Andreopoulos B."/>
            <person name="Baker S."/>
            <person name="Barry K."/>
            <person name="Bills G."/>
            <person name="Bluhm B."/>
            <person name="Cannon C."/>
            <person name="Castanera R."/>
            <person name="Culley D."/>
            <person name="Daum C."/>
            <person name="Ezra D."/>
            <person name="Gonzalez J."/>
            <person name="Henrissat B."/>
            <person name="Kuo A."/>
            <person name="Liang C."/>
            <person name="Lipzen A."/>
            <person name="Lutzoni F."/>
            <person name="Magnuson J."/>
            <person name="Mondo S."/>
            <person name="Nolan M."/>
            <person name="Ohm R."/>
            <person name="Pangilinan J."/>
            <person name="Park H.-J."/>
            <person name="Ramirez L."/>
            <person name="Alfaro M."/>
            <person name="Sun H."/>
            <person name="Tritt A."/>
            <person name="Yoshinaga Y."/>
            <person name="Zwiers L.-H."/>
            <person name="Turgeon B."/>
            <person name="Goodwin S."/>
            <person name="Spatafora J."/>
            <person name="Crous P."/>
            <person name="Grigoriev I."/>
        </authorList>
    </citation>
    <scope>NUCLEOTIDE SEQUENCE</scope>
    <source>
        <strain evidence="2">CBS 130266</strain>
    </source>
</reference>
<evidence type="ECO:0000313" key="3">
    <source>
        <dbReference type="Proteomes" id="UP000800235"/>
    </source>
</evidence>
<name>A0A9P4TWJ3_9PEZI</name>
<comment type="caution">
    <text evidence="2">The sequence shown here is derived from an EMBL/GenBank/DDBJ whole genome shotgun (WGS) entry which is preliminary data.</text>
</comment>
<sequence>MINSKNQRISNAPTTSIEESDGISNKQKLNHKQKDPAMAWTAEEPKKAIVIEILESDSESDDDIPVTRDRTTVSQTQKANGNINLEFVKQLKDEMKSRAMETANARFKNHTLQTETPKPVVMARPVPKGCQMPMNRALVLAQDPDHIFVIKRNVGPAQRQERATSDSQRA</sequence>
<proteinExistence type="predicted"/>
<organism evidence="2 3">
    <name type="scientific">Tothia fuscella</name>
    <dbReference type="NCBI Taxonomy" id="1048955"/>
    <lineage>
        <taxon>Eukaryota</taxon>
        <taxon>Fungi</taxon>
        <taxon>Dikarya</taxon>
        <taxon>Ascomycota</taxon>
        <taxon>Pezizomycotina</taxon>
        <taxon>Dothideomycetes</taxon>
        <taxon>Pleosporomycetidae</taxon>
        <taxon>Venturiales</taxon>
        <taxon>Cylindrosympodiaceae</taxon>
        <taxon>Tothia</taxon>
    </lineage>
</organism>
<dbReference type="Proteomes" id="UP000800235">
    <property type="component" value="Unassembled WGS sequence"/>
</dbReference>
<feature type="compositionally biased region" description="Polar residues" evidence="1">
    <location>
        <begin position="1"/>
        <end position="27"/>
    </location>
</feature>
<dbReference type="EMBL" id="MU007058">
    <property type="protein sequence ID" value="KAF2427700.1"/>
    <property type="molecule type" value="Genomic_DNA"/>
</dbReference>
<evidence type="ECO:0000256" key="1">
    <source>
        <dbReference type="SAM" id="MobiDB-lite"/>
    </source>
</evidence>
<accession>A0A9P4TWJ3</accession>
<keyword evidence="3" id="KW-1185">Reference proteome</keyword>
<gene>
    <name evidence="2" type="ORF">EJ08DRAFT_346952</name>
</gene>
<dbReference type="AlphaFoldDB" id="A0A9P4TWJ3"/>
<evidence type="ECO:0000313" key="2">
    <source>
        <dbReference type="EMBL" id="KAF2427700.1"/>
    </source>
</evidence>